<feature type="disulfide bond" evidence="6">
    <location>
        <begin position="294"/>
        <end position="303"/>
    </location>
</feature>
<evidence type="ECO:0000256" key="4">
    <source>
        <dbReference type="ARBA" id="ARBA00022989"/>
    </source>
</evidence>
<keyword evidence="4 8" id="KW-1133">Transmembrane helix</keyword>
<feature type="compositionally biased region" description="Polar residues" evidence="7">
    <location>
        <begin position="369"/>
        <end position="382"/>
    </location>
</feature>
<evidence type="ECO:0000256" key="1">
    <source>
        <dbReference type="ARBA" id="ARBA00004141"/>
    </source>
</evidence>
<feature type="transmembrane region" description="Helical" evidence="8">
    <location>
        <begin position="502"/>
        <end position="522"/>
    </location>
</feature>
<evidence type="ECO:0000256" key="9">
    <source>
        <dbReference type="SAM" id="SignalP"/>
    </source>
</evidence>
<comment type="caution">
    <text evidence="11">The sequence shown here is derived from an EMBL/GenBank/DDBJ whole genome shotgun (WGS) entry which is preliminary data.</text>
</comment>
<comment type="caution">
    <text evidence="6">Lacks conserved residue(s) required for the propagation of feature annotation.</text>
</comment>
<feature type="transmembrane region" description="Helical" evidence="8">
    <location>
        <begin position="463"/>
        <end position="482"/>
    </location>
</feature>
<keyword evidence="5 8" id="KW-0472">Membrane</keyword>
<keyword evidence="12" id="KW-1185">Reference proteome</keyword>
<evidence type="ECO:0000313" key="12">
    <source>
        <dbReference type="Proteomes" id="UP001159405"/>
    </source>
</evidence>
<comment type="subcellular location">
    <subcellularLocation>
        <location evidence="1">Membrane</location>
        <topology evidence="1">Multi-pass membrane protein</topology>
    </subcellularLocation>
</comment>
<feature type="chain" id="PRO_5045194798" description="EGF-like domain-containing protein" evidence="9">
    <location>
        <begin position="20"/>
        <end position="771"/>
    </location>
</feature>
<reference evidence="11 12" key="1">
    <citation type="submission" date="2022-05" db="EMBL/GenBank/DDBJ databases">
        <authorList>
            <consortium name="Genoscope - CEA"/>
            <person name="William W."/>
        </authorList>
    </citation>
    <scope>NUCLEOTIDE SEQUENCE [LARGE SCALE GENOMIC DNA]</scope>
</reference>
<dbReference type="EMBL" id="CALNXK010000017">
    <property type="protein sequence ID" value="CAH3105028.1"/>
    <property type="molecule type" value="Genomic_DNA"/>
</dbReference>
<name>A0ABN8ND89_9CNID</name>
<dbReference type="PROSITE" id="PS50026">
    <property type="entry name" value="EGF_3"/>
    <property type="match status" value="1"/>
</dbReference>
<keyword evidence="9" id="KW-0732">Signal</keyword>
<dbReference type="PROSITE" id="PS00022">
    <property type="entry name" value="EGF_1"/>
    <property type="match status" value="1"/>
</dbReference>
<accession>A0ABN8ND89</accession>
<feature type="transmembrane region" description="Helical" evidence="8">
    <location>
        <begin position="410"/>
        <end position="434"/>
    </location>
</feature>
<dbReference type="InterPro" id="IPR000742">
    <property type="entry name" value="EGF"/>
</dbReference>
<evidence type="ECO:0000256" key="8">
    <source>
        <dbReference type="SAM" id="Phobius"/>
    </source>
</evidence>
<evidence type="ECO:0000256" key="5">
    <source>
        <dbReference type="ARBA" id="ARBA00023136"/>
    </source>
</evidence>
<comment type="similarity">
    <text evidence="2">Belongs to the TMEM151 family.</text>
</comment>
<sequence>MFAIYWLAVSLLTIGSSLAQKKMCSKIFFQNVNEELMPWIQVEGVYDLFSENNNFPVYLNKPSGLFFYYADGKEYNVKVLLFGHKIGEIYGLAAQLAPDFDPTTWLSSGTLNKNDLFGDIVKVWMYYSPLDKSYKKIERGPYIKAICVDDDYFQCDSRKLYFNDTITGSGGEVLNDPRTDYFANVPGVYRSVRPVLRHSRQNWYLYYRNGYWMVGSSYSSLNGDYFRVRDLALRPEYITHDWEYLSGSEWTTVSGLRIKCRGIANGANTCHGASTCTNRGTCVYTTGNETVCLCEDSAYGAACESRELCSDPGVPDSSVSVTYTGKRPGDIATSFCVTGYISSPTEFYICEQDNGRKSWMLESQQTCRAPSPVTVNPETNAPKTVPPRPYSTEMTISPDGEDTPERSEGFMIFVIAFFACHVLCPVFIWLAMILTTFARCSSRTQVGTPERSKAVGKIMDTRYMLMVRTFSAFFNFAFWVWFCSVCVCLSTHEKGSAHSPLFYWAAAMCGFCALFVAIEAFFSVERKGLSRIITWEYIQSLHRTPPVVDMQIEWYNWQTYRYAEYGTNPVTGRREYQGTREATVKVGRKLHSEPFSYTSWTDQSQQEIPCGGQILRVKISLDVSMDAVTSRFFEAQKFALVEKTQHLNKFYDFSRKDSLPDLHTDVVLCPNKDSVPPWMNEIFFWGATLLQLSWVYRWLFISRTRSVEYTLKKKVFCADSPSSTRLASSQQANPGNFPVKTGFISSEQESAAVNQPLIKCDHNSSQNYMSV</sequence>
<proteinExistence type="inferred from homology"/>
<evidence type="ECO:0000256" key="2">
    <source>
        <dbReference type="ARBA" id="ARBA00009583"/>
    </source>
</evidence>
<dbReference type="PANTHER" id="PTHR31893:SF5">
    <property type="entry name" value="TRANSMEMBRANE PROTEIN 151 HOMOLOG"/>
    <property type="match status" value="1"/>
</dbReference>
<feature type="domain" description="EGF-like" evidence="10">
    <location>
        <begin position="266"/>
        <end position="304"/>
    </location>
</feature>
<gene>
    <name evidence="11" type="ORF">PLOB_00012635</name>
</gene>
<evidence type="ECO:0000256" key="7">
    <source>
        <dbReference type="SAM" id="MobiDB-lite"/>
    </source>
</evidence>
<keyword evidence="3 8" id="KW-0812">Transmembrane</keyword>
<dbReference type="PANTHER" id="PTHR31893">
    <property type="entry name" value="TRANSMEMBRANE PROTEIN 151 HOMOLOG"/>
    <property type="match status" value="1"/>
</dbReference>
<feature type="region of interest" description="Disordered" evidence="7">
    <location>
        <begin position="369"/>
        <end position="391"/>
    </location>
</feature>
<evidence type="ECO:0000256" key="6">
    <source>
        <dbReference type="PROSITE-ProRule" id="PRU00076"/>
    </source>
</evidence>
<organism evidence="11 12">
    <name type="scientific">Porites lobata</name>
    <dbReference type="NCBI Taxonomy" id="104759"/>
    <lineage>
        <taxon>Eukaryota</taxon>
        <taxon>Metazoa</taxon>
        <taxon>Cnidaria</taxon>
        <taxon>Anthozoa</taxon>
        <taxon>Hexacorallia</taxon>
        <taxon>Scleractinia</taxon>
        <taxon>Fungiina</taxon>
        <taxon>Poritidae</taxon>
        <taxon>Porites</taxon>
    </lineage>
</organism>
<protein>
    <recommendedName>
        <fullName evidence="10">EGF-like domain-containing protein</fullName>
    </recommendedName>
</protein>
<keyword evidence="6" id="KW-1015">Disulfide bond</keyword>
<dbReference type="InterPro" id="IPR026767">
    <property type="entry name" value="Tmem151"/>
</dbReference>
<evidence type="ECO:0000256" key="3">
    <source>
        <dbReference type="ARBA" id="ARBA00022692"/>
    </source>
</evidence>
<dbReference type="Proteomes" id="UP001159405">
    <property type="component" value="Unassembled WGS sequence"/>
</dbReference>
<feature type="signal peptide" evidence="9">
    <location>
        <begin position="1"/>
        <end position="19"/>
    </location>
</feature>
<evidence type="ECO:0000259" key="10">
    <source>
        <dbReference type="PROSITE" id="PS50026"/>
    </source>
</evidence>
<keyword evidence="6" id="KW-0245">EGF-like domain</keyword>
<evidence type="ECO:0000313" key="11">
    <source>
        <dbReference type="EMBL" id="CAH3105028.1"/>
    </source>
</evidence>